<evidence type="ECO:0000256" key="2">
    <source>
        <dbReference type="ARBA" id="ARBA00009347"/>
    </source>
</evidence>
<name>A0A4S8RP34_9FLAO</name>
<reference evidence="11 12" key="1">
    <citation type="submission" date="2019-03" db="EMBL/GenBank/DDBJ databases">
        <title>Muricauda SCR12 sp.nov, a marine bacterium isolated from Pacific Ocean:the Okinawa trough.</title>
        <authorList>
            <person name="Liu L."/>
        </authorList>
    </citation>
    <scope>NUCLEOTIDE SEQUENCE [LARGE SCALE GENOMIC DNA]</scope>
    <source>
        <strain evidence="11 12">SCR12</strain>
    </source>
</reference>
<dbReference type="PANTHER" id="PTHR43884">
    <property type="entry name" value="ACYL-COA DEHYDROGENASE"/>
    <property type="match status" value="1"/>
</dbReference>
<dbReference type="SUPFAM" id="SSF56645">
    <property type="entry name" value="Acyl-CoA dehydrogenase NM domain-like"/>
    <property type="match status" value="1"/>
</dbReference>
<dbReference type="InterPro" id="IPR036250">
    <property type="entry name" value="AcylCo_DH-like_C"/>
</dbReference>
<feature type="domain" description="Acyl-CoA dehydrogenase/oxidase C-terminal" evidence="7">
    <location>
        <begin position="257"/>
        <end position="419"/>
    </location>
</feature>
<evidence type="ECO:0000256" key="4">
    <source>
        <dbReference type="ARBA" id="ARBA00022827"/>
    </source>
</evidence>
<dbReference type="Gene3D" id="1.10.540.10">
    <property type="entry name" value="Acyl-CoA dehydrogenase/oxidase, N-terminal domain"/>
    <property type="match status" value="1"/>
</dbReference>
<evidence type="ECO:0000259" key="7">
    <source>
        <dbReference type="Pfam" id="PF00441"/>
    </source>
</evidence>
<dbReference type="InterPro" id="IPR009100">
    <property type="entry name" value="AcylCoA_DH/oxidase_NM_dom_sf"/>
</dbReference>
<keyword evidence="3 6" id="KW-0285">Flavoprotein</keyword>
<accession>A0A4S8RP34</accession>
<dbReference type="InterPro" id="IPR006089">
    <property type="entry name" value="Acyl-CoA_DH_CS"/>
</dbReference>
<dbReference type="Gene3D" id="2.40.110.10">
    <property type="entry name" value="Butyryl-CoA Dehydrogenase, subunit A, domain 2"/>
    <property type="match status" value="1"/>
</dbReference>
<dbReference type="PROSITE" id="PS00072">
    <property type="entry name" value="ACYL_COA_DH_1"/>
    <property type="match status" value="1"/>
</dbReference>
<feature type="domain" description="Acyl-CoA dehydrogenase-like C-terminal" evidence="10">
    <location>
        <begin position="471"/>
        <end position="573"/>
    </location>
</feature>
<comment type="caution">
    <text evidence="11">The sequence shown here is derived from an EMBL/GenBank/DDBJ whole genome shotgun (WGS) entry which is preliminary data.</text>
</comment>
<dbReference type="GO" id="GO:0050660">
    <property type="term" value="F:flavin adenine dinucleotide binding"/>
    <property type="evidence" value="ECO:0007669"/>
    <property type="project" value="InterPro"/>
</dbReference>
<sequence>MSTETTNKDILRGGQFLVKETPCEDVFTLEDLTEEQKMMRESTKEFVDRELWAHWERFEKKDYAYTEECMRKAGELGLLSVAVPEAYGGMGMGFVSTMLVCDYISGATGSFSTAFGAHTGIGTMPITLYGTEEQKQKYVPKLASGEWFGAYCLTEPGAGSDANSGKTKAVLSDDGKYYSITGQKMWISNAGFCNMFIVFARIEDDKNITGFIVENNPENGITLGDEEKKLGIHSSSTRQVFFNETKVPVENMLSERGNGFKIAMNALNIGRIKLAAACLEAQRRVLNEATKYANERIQFKTPIMNFGAIKAKIADMATNAYVDESASYRAAKNIEDRIAIRESEGNSHQEAELKGVEEYAIECSILKVAVSEHVQHTTDEGIQIFGGMGFSADTPMESAWRDARISRIYEGTNEINRMLAVGMLVKKAMKGHVDLLGPATAVGEELMGIPSFDTPDFSELFSEEKDLVTRLKKVFLMIAGSAVQKFGPDLEQHQMLLQSAADILIQVYLAESTILRTEKNAKRFGEEAQATQIAMSKLYLYRAVDIVIQKGKEAIVSFTEGDEQRMMLMGLKRFTKYTNQPNVVALRTQIADKVAADNGYTFD</sequence>
<dbReference type="Pfam" id="PF00441">
    <property type="entry name" value="Acyl-CoA_dh_1"/>
    <property type="match status" value="1"/>
</dbReference>
<organism evidence="11 12">
    <name type="scientific">Flagellimonas alvinocaridis</name>
    <dbReference type="NCBI Taxonomy" id="2530200"/>
    <lineage>
        <taxon>Bacteria</taxon>
        <taxon>Pseudomonadati</taxon>
        <taxon>Bacteroidota</taxon>
        <taxon>Flavobacteriia</taxon>
        <taxon>Flavobacteriales</taxon>
        <taxon>Flavobacteriaceae</taxon>
        <taxon>Flagellimonas</taxon>
    </lineage>
</organism>
<dbReference type="InterPro" id="IPR046373">
    <property type="entry name" value="Acyl-CoA_Oxase/DH_mid-dom_sf"/>
</dbReference>
<keyword evidence="12" id="KW-1185">Reference proteome</keyword>
<dbReference type="RefSeq" id="WP_136566132.1">
    <property type="nucleotide sequence ID" value="NZ_SNTZ01000003.1"/>
</dbReference>
<dbReference type="PANTHER" id="PTHR43884:SF12">
    <property type="entry name" value="ISOVALERYL-COA DEHYDROGENASE, MITOCHONDRIAL-RELATED"/>
    <property type="match status" value="1"/>
</dbReference>
<dbReference type="Proteomes" id="UP000310406">
    <property type="component" value="Unassembled WGS sequence"/>
</dbReference>
<dbReference type="InterPro" id="IPR037069">
    <property type="entry name" value="AcylCoA_DH/ox_N_sf"/>
</dbReference>
<dbReference type="OrthoDB" id="9802867at2"/>
<dbReference type="InterPro" id="IPR049426">
    <property type="entry name" value="Acyl-CoA-dh-like_C"/>
</dbReference>
<dbReference type="EMBL" id="SNTZ01000003">
    <property type="protein sequence ID" value="THV59612.1"/>
    <property type="molecule type" value="Genomic_DNA"/>
</dbReference>
<dbReference type="Pfam" id="PF02770">
    <property type="entry name" value="Acyl-CoA_dh_M"/>
    <property type="match status" value="1"/>
</dbReference>
<dbReference type="InterPro" id="IPR006091">
    <property type="entry name" value="Acyl-CoA_Oxase/DH_mid-dom"/>
</dbReference>
<dbReference type="SUPFAM" id="SSF47203">
    <property type="entry name" value="Acyl-CoA dehydrogenase C-terminal domain-like"/>
    <property type="match status" value="1"/>
</dbReference>
<evidence type="ECO:0000256" key="6">
    <source>
        <dbReference type="RuleBase" id="RU362125"/>
    </source>
</evidence>
<evidence type="ECO:0000256" key="5">
    <source>
        <dbReference type="ARBA" id="ARBA00023002"/>
    </source>
</evidence>
<keyword evidence="5 6" id="KW-0560">Oxidoreductase</keyword>
<evidence type="ECO:0000256" key="3">
    <source>
        <dbReference type="ARBA" id="ARBA00022630"/>
    </source>
</evidence>
<protein>
    <submittedName>
        <fullName evidence="11">Acyl-CoA dehydrogenase</fullName>
    </submittedName>
</protein>
<dbReference type="FunFam" id="2.40.110.10:FF:000006">
    <property type="entry name" value="very long-chain specific acyl-CoA dehydrogenase, mitochondrial"/>
    <property type="match status" value="1"/>
</dbReference>
<comment type="cofactor">
    <cofactor evidence="1 6">
        <name>FAD</name>
        <dbReference type="ChEBI" id="CHEBI:57692"/>
    </cofactor>
</comment>
<dbReference type="FunFam" id="1.10.540.10:FF:000001">
    <property type="entry name" value="Very long-chain-specific acyl-CoA dehydrogenase, mitochondrial"/>
    <property type="match status" value="1"/>
</dbReference>
<dbReference type="Pfam" id="PF02771">
    <property type="entry name" value="Acyl-CoA_dh_N"/>
    <property type="match status" value="1"/>
</dbReference>
<evidence type="ECO:0000313" key="12">
    <source>
        <dbReference type="Proteomes" id="UP000310406"/>
    </source>
</evidence>
<evidence type="ECO:0000259" key="8">
    <source>
        <dbReference type="Pfam" id="PF02770"/>
    </source>
</evidence>
<evidence type="ECO:0000256" key="1">
    <source>
        <dbReference type="ARBA" id="ARBA00001974"/>
    </source>
</evidence>
<proteinExistence type="inferred from homology"/>
<dbReference type="AlphaFoldDB" id="A0A4S8RP34"/>
<dbReference type="Pfam" id="PF21263">
    <property type="entry name" value="Acyl-CoA-dh_C"/>
    <property type="match status" value="1"/>
</dbReference>
<feature type="domain" description="Acyl-CoA oxidase/dehydrogenase middle" evidence="8">
    <location>
        <begin position="150"/>
        <end position="243"/>
    </location>
</feature>
<comment type="similarity">
    <text evidence="2 6">Belongs to the acyl-CoA dehydrogenase family.</text>
</comment>
<dbReference type="GO" id="GO:0003995">
    <property type="term" value="F:acyl-CoA dehydrogenase activity"/>
    <property type="evidence" value="ECO:0007669"/>
    <property type="project" value="InterPro"/>
</dbReference>
<evidence type="ECO:0000313" key="11">
    <source>
        <dbReference type="EMBL" id="THV59612.1"/>
    </source>
</evidence>
<evidence type="ECO:0000259" key="10">
    <source>
        <dbReference type="Pfam" id="PF21263"/>
    </source>
</evidence>
<evidence type="ECO:0000259" key="9">
    <source>
        <dbReference type="Pfam" id="PF02771"/>
    </source>
</evidence>
<keyword evidence="4 6" id="KW-0274">FAD</keyword>
<feature type="domain" description="Acyl-CoA dehydrogenase/oxidase N-terminal" evidence="9">
    <location>
        <begin position="33"/>
        <end position="146"/>
    </location>
</feature>
<dbReference type="InterPro" id="IPR009075">
    <property type="entry name" value="AcylCo_DH/oxidase_C"/>
</dbReference>
<dbReference type="InterPro" id="IPR013786">
    <property type="entry name" value="AcylCoA_DH/ox_N"/>
</dbReference>
<gene>
    <name evidence="11" type="ORF">EZV76_08580</name>
</gene>
<dbReference type="Gene3D" id="1.20.140.10">
    <property type="entry name" value="Butyryl-CoA Dehydrogenase, subunit A, domain 3"/>
    <property type="match status" value="2"/>
</dbReference>